<evidence type="ECO:0000256" key="1">
    <source>
        <dbReference type="ARBA" id="ARBA00004651"/>
    </source>
</evidence>
<feature type="transmembrane region" description="Helical" evidence="6">
    <location>
        <begin position="31"/>
        <end position="51"/>
    </location>
</feature>
<dbReference type="Pfam" id="PF02653">
    <property type="entry name" value="BPD_transp_2"/>
    <property type="match status" value="1"/>
</dbReference>
<dbReference type="EMBL" id="JJOA01000083">
    <property type="protein sequence ID" value="KEA54730.1"/>
    <property type="molecule type" value="Genomic_DNA"/>
</dbReference>
<dbReference type="InterPro" id="IPR001851">
    <property type="entry name" value="ABC_transp_permease"/>
</dbReference>
<proteinExistence type="predicted"/>
<keyword evidence="5 6" id="KW-0472">Membrane</keyword>
<evidence type="ECO:0000313" key="7">
    <source>
        <dbReference type="EMBL" id="KEA54730.1"/>
    </source>
</evidence>
<organism evidence="7">
    <name type="scientific">Burkholderia cenocepacia</name>
    <dbReference type="NCBI Taxonomy" id="95486"/>
    <lineage>
        <taxon>Bacteria</taxon>
        <taxon>Pseudomonadati</taxon>
        <taxon>Pseudomonadota</taxon>
        <taxon>Betaproteobacteria</taxon>
        <taxon>Burkholderiales</taxon>
        <taxon>Burkholderiaceae</taxon>
        <taxon>Burkholderia</taxon>
        <taxon>Burkholderia cepacia complex</taxon>
    </lineage>
</organism>
<feature type="transmembrane region" description="Helical" evidence="6">
    <location>
        <begin position="132"/>
        <end position="153"/>
    </location>
</feature>
<dbReference type="PANTHER" id="PTHR30482">
    <property type="entry name" value="HIGH-AFFINITY BRANCHED-CHAIN AMINO ACID TRANSPORT SYSTEM PERMEASE"/>
    <property type="match status" value="1"/>
</dbReference>
<dbReference type="OrthoDB" id="9814461at2"/>
<feature type="transmembrane region" description="Helical" evidence="6">
    <location>
        <begin position="57"/>
        <end position="76"/>
    </location>
</feature>
<feature type="transmembrane region" description="Helical" evidence="6">
    <location>
        <begin position="6"/>
        <end position="24"/>
    </location>
</feature>
<keyword evidence="4 6" id="KW-1133">Transmembrane helix</keyword>
<dbReference type="GO" id="GO:0015658">
    <property type="term" value="F:branched-chain amino acid transmembrane transporter activity"/>
    <property type="evidence" value="ECO:0007669"/>
    <property type="project" value="InterPro"/>
</dbReference>
<gene>
    <name evidence="7" type="ORF">DT99_36295</name>
</gene>
<dbReference type="PANTHER" id="PTHR30482:SF10">
    <property type="entry name" value="HIGH-AFFINITY BRANCHED-CHAIN AMINO ACID TRANSPORT PROTEIN BRAE"/>
    <property type="match status" value="1"/>
</dbReference>
<comment type="subcellular location">
    <subcellularLocation>
        <location evidence="1">Cell membrane</location>
        <topology evidence="1">Multi-pass membrane protein</topology>
    </subcellularLocation>
</comment>
<keyword evidence="3 6" id="KW-0812">Transmembrane</keyword>
<keyword evidence="2" id="KW-1003">Cell membrane</keyword>
<protein>
    <submittedName>
        <fullName evidence="7">ABC transporter permease</fullName>
    </submittedName>
</protein>
<evidence type="ECO:0000256" key="4">
    <source>
        <dbReference type="ARBA" id="ARBA00022989"/>
    </source>
</evidence>
<feature type="transmembrane region" description="Helical" evidence="6">
    <location>
        <begin position="218"/>
        <end position="242"/>
    </location>
</feature>
<feature type="transmembrane region" description="Helical" evidence="6">
    <location>
        <begin position="262"/>
        <end position="281"/>
    </location>
</feature>
<dbReference type="AlphaFoldDB" id="A0A071M2H2"/>
<evidence type="ECO:0000256" key="2">
    <source>
        <dbReference type="ARBA" id="ARBA00022475"/>
    </source>
</evidence>
<dbReference type="GO" id="GO:0005886">
    <property type="term" value="C:plasma membrane"/>
    <property type="evidence" value="ECO:0007669"/>
    <property type="project" value="UniProtKB-SubCell"/>
</dbReference>
<evidence type="ECO:0000256" key="3">
    <source>
        <dbReference type="ARBA" id="ARBA00022692"/>
    </source>
</evidence>
<sequence>MSSFIVHLLTVTCLYATMALGLNLQAGYAGLVNFGFVAFAGLGAYAAGIASQLGWPLPAALALAAGAASVLAVAIARLGRHLSADYWGIATLAIAEILRTFALNEGWLTGGAQGIGGIAPLFPGLRAPWADLAFLAVAAGGLAIAYAACRLLTTGRFGRALKVMREEPALAVCFGYDPVALKTWASVAGALPAAFAGALLTWYISYVGPDAMVASETFALWTIVMVGGLGSHAGVLAGALIVQAVYAFAPFLKDWLGVGSDLAGAVRLGLVGLMLLTCVLWRPRGLVPERLEVHP</sequence>
<evidence type="ECO:0000256" key="6">
    <source>
        <dbReference type="SAM" id="Phobius"/>
    </source>
</evidence>
<reference evidence="7" key="1">
    <citation type="submission" date="2014-04" db="EMBL/GenBank/DDBJ databases">
        <title>In planta biocontrol of soil-borne Fusarium wilt of banana through a plant endophytic bacterium, Burkholderia cenocepacia 869T2.</title>
        <authorList>
            <person name="Ho Y.-N."/>
            <person name="Chiang H.-M."/>
            <person name="Chao C.-P."/>
            <person name="Su C.-C."/>
            <person name="Hsu H.-F."/>
            <person name="Guo C.-T."/>
            <person name="Hsieh J.-L."/>
            <person name="Huang C.-C."/>
        </authorList>
    </citation>
    <scope>NUCLEOTIDE SEQUENCE [LARGE SCALE GENOMIC DNA]</scope>
    <source>
        <strain evidence="7">869T2</strain>
    </source>
</reference>
<dbReference type="CDD" id="cd06581">
    <property type="entry name" value="TM_PBP1_LivM_like"/>
    <property type="match status" value="1"/>
</dbReference>
<accession>A0A071M2H2</accession>
<evidence type="ECO:0000256" key="5">
    <source>
        <dbReference type="ARBA" id="ARBA00023136"/>
    </source>
</evidence>
<name>A0A071M2H2_9BURK</name>
<comment type="caution">
    <text evidence="7">The sequence shown here is derived from an EMBL/GenBank/DDBJ whole genome shotgun (WGS) entry which is preliminary data.</text>
</comment>
<dbReference type="InterPro" id="IPR043428">
    <property type="entry name" value="LivM-like"/>
</dbReference>
<feature type="transmembrane region" description="Helical" evidence="6">
    <location>
        <begin position="184"/>
        <end position="206"/>
    </location>
</feature>